<dbReference type="Gene3D" id="2.170.280.10">
    <property type="entry name" value="f41 fragment of flagellin, middle domain"/>
    <property type="match status" value="1"/>
</dbReference>
<dbReference type="GO" id="GO:0009288">
    <property type="term" value="C:bacterial-type flagellum"/>
    <property type="evidence" value="ECO:0007669"/>
    <property type="project" value="UniProtKB-SubCell"/>
</dbReference>
<dbReference type="AlphaFoldDB" id="A0A6J5EQX8"/>
<protein>
    <recommendedName>
        <fullName evidence="3">Flagellin</fullName>
    </recommendedName>
</protein>
<proteinExistence type="inferred from homology"/>
<feature type="domain" description="Flagellin D2" evidence="6">
    <location>
        <begin position="172"/>
        <end position="270"/>
    </location>
</feature>
<dbReference type="InterPro" id="IPR001492">
    <property type="entry name" value="Flagellin"/>
</dbReference>
<dbReference type="GO" id="GO:0005576">
    <property type="term" value="C:extracellular region"/>
    <property type="evidence" value="ECO:0007669"/>
    <property type="project" value="UniProtKB-SubCell"/>
</dbReference>
<evidence type="ECO:0000259" key="5">
    <source>
        <dbReference type="Pfam" id="PF00700"/>
    </source>
</evidence>
<keyword evidence="2 3" id="KW-0975">Bacterial flagellum</keyword>
<keyword evidence="7" id="KW-0966">Cell projection</keyword>
<evidence type="ECO:0000259" key="4">
    <source>
        <dbReference type="Pfam" id="PF00669"/>
    </source>
</evidence>
<comment type="subcellular location">
    <subcellularLocation>
        <location evidence="3">Secreted</location>
    </subcellularLocation>
    <subcellularLocation>
        <location evidence="3">Bacterial flagellum</location>
    </subcellularLocation>
</comment>
<evidence type="ECO:0000256" key="1">
    <source>
        <dbReference type="ARBA" id="ARBA00005709"/>
    </source>
</evidence>
<dbReference type="Pfam" id="PF12613">
    <property type="entry name" value="FliC_D2"/>
    <property type="match status" value="1"/>
</dbReference>
<dbReference type="SUPFAM" id="SSF64518">
    <property type="entry name" value="Phase 1 flagellin"/>
    <property type="match status" value="1"/>
</dbReference>
<evidence type="ECO:0000313" key="7">
    <source>
        <dbReference type="EMBL" id="CAB3768127.1"/>
    </source>
</evidence>
<dbReference type="PANTHER" id="PTHR42792">
    <property type="entry name" value="FLAGELLIN"/>
    <property type="match status" value="1"/>
</dbReference>
<dbReference type="GO" id="GO:0005198">
    <property type="term" value="F:structural molecule activity"/>
    <property type="evidence" value="ECO:0007669"/>
    <property type="project" value="UniProtKB-UniRule"/>
</dbReference>
<evidence type="ECO:0000256" key="2">
    <source>
        <dbReference type="ARBA" id="ARBA00023143"/>
    </source>
</evidence>
<dbReference type="Gene3D" id="1.20.1330.10">
    <property type="entry name" value="f41 fragment of flagellin, N-terminal domain"/>
    <property type="match status" value="1"/>
</dbReference>
<dbReference type="Gene3D" id="6.10.280.190">
    <property type="match status" value="1"/>
</dbReference>
<evidence type="ECO:0000256" key="3">
    <source>
        <dbReference type="RuleBase" id="RU362073"/>
    </source>
</evidence>
<dbReference type="InterPro" id="IPR046358">
    <property type="entry name" value="Flagellin_C"/>
</dbReference>
<gene>
    <name evidence="7" type="primary">fliC</name>
    <name evidence="7" type="ORF">LMG29739_05243</name>
</gene>
<evidence type="ECO:0000259" key="6">
    <source>
        <dbReference type="Pfam" id="PF12613"/>
    </source>
</evidence>
<dbReference type="InterPro" id="IPR001029">
    <property type="entry name" value="Flagellin_N"/>
</dbReference>
<dbReference type="PANTHER" id="PTHR42792:SF2">
    <property type="entry name" value="FLAGELLIN"/>
    <property type="match status" value="1"/>
</dbReference>
<dbReference type="Proteomes" id="UP000494329">
    <property type="component" value="Unassembled WGS sequence"/>
</dbReference>
<sequence>MLSLLTNNPSLTAQQNLNASGNALNTAITRLSSGKRINSPSDDPAGLAITTSMQTQINGLNQGVKNANAAVSVVSTATTGLQVITNALQSIQTLAFEAVGGTESPQNQQALQKTVAQEIQEINQTAQGTSYNGITLLTGTNGILNIQIGATLGDTVSLDLSQGVSAASLGGGFVQAGNTLSTISGLNLNANGTEYTGAAGTHGAITSISINSNGTGGFTFTDQNGIALSSAATAALFSTTTTNGFGALSVNSSGALSTTTEINTISAAVAAGSGAAQGTVFGTISGISIDPNTGLNASANTPGAITSVTVEANGSGGLEYFDQNNQQIQASAVSGLFNVTSNASNVATAIGFAAAPTSTIGSTSTGAQPANSSLANVNTLNQPTSVADIDISTTTGANNAINVINNALAAISNLQASFGAAQTHFNDVAQSQQEESTDATTAQGQIADADFAAETANLSSAQVLQKAGISVLAQANSLQQNVLTLLQNL</sequence>
<dbReference type="InterPro" id="IPR042187">
    <property type="entry name" value="Flagellin_C_sub2"/>
</dbReference>
<dbReference type="Gene3D" id="6.10.10.10">
    <property type="entry name" value="Flagellar export chaperone, C-terminal domain"/>
    <property type="match status" value="1"/>
</dbReference>
<keyword evidence="8" id="KW-1185">Reference proteome</keyword>
<feature type="domain" description="Flagellin N-terminal" evidence="4">
    <location>
        <begin position="6"/>
        <end position="141"/>
    </location>
</feature>
<keyword evidence="7" id="KW-0282">Flagellum</keyword>
<dbReference type="Pfam" id="PF00700">
    <property type="entry name" value="Flagellin_C"/>
    <property type="match status" value="1"/>
</dbReference>
<accession>A0A6J5EQX8</accession>
<evidence type="ECO:0000313" key="8">
    <source>
        <dbReference type="Proteomes" id="UP000494329"/>
    </source>
</evidence>
<dbReference type="PRINTS" id="PR00207">
    <property type="entry name" value="FLAGELLIN"/>
</dbReference>
<dbReference type="Pfam" id="PF00669">
    <property type="entry name" value="Flagellin_N"/>
    <property type="match status" value="1"/>
</dbReference>
<reference evidence="7 8" key="1">
    <citation type="submission" date="2020-04" db="EMBL/GenBank/DDBJ databases">
        <authorList>
            <person name="De Canck E."/>
        </authorList>
    </citation>
    <scope>NUCLEOTIDE SEQUENCE [LARGE SCALE GENOMIC DNA]</scope>
    <source>
        <strain evidence="7 8">LMG 29739</strain>
    </source>
</reference>
<dbReference type="Gene3D" id="2.30.220.10">
    <property type="entry name" value="f41 fragment of flagellin, C-terminal domain"/>
    <property type="match status" value="1"/>
</dbReference>
<name>A0A6J5EQX8_9BURK</name>
<keyword evidence="3" id="KW-0964">Secreted</keyword>
<organism evidence="7 8">
    <name type="scientific">Paraburkholderia solisilvae</name>
    <dbReference type="NCBI Taxonomy" id="624376"/>
    <lineage>
        <taxon>Bacteria</taxon>
        <taxon>Pseudomonadati</taxon>
        <taxon>Pseudomonadota</taxon>
        <taxon>Betaproteobacteria</taxon>
        <taxon>Burkholderiales</taxon>
        <taxon>Burkholderiaceae</taxon>
        <taxon>Paraburkholderia</taxon>
    </lineage>
</organism>
<comment type="similarity">
    <text evidence="1 3">Belongs to the bacterial flagellin family.</text>
</comment>
<comment type="function">
    <text evidence="3">Flagellin is the subunit protein which polymerizes to form the filaments of bacterial flagella.</text>
</comment>
<keyword evidence="7" id="KW-0969">Cilium</keyword>
<dbReference type="InterPro" id="IPR022578">
    <property type="entry name" value="Flagellin_D2_dom"/>
</dbReference>
<dbReference type="RefSeq" id="WP_175114383.1">
    <property type="nucleotide sequence ID" value="NZ_CADIKF010000055.1"/>
</dbReference>
<dbReference type="EMBL" id="CADIKF010000055">
    <property type="protein sequence ID" value="CAB3768127.1"/>
    <property type="molecule type" value="Genomic_DNA"/>
</dbReference>
<feature type="domain" description="Flagellin C-terminal" evidence="5">
    <location>
        <begin position="402"/>
        <end position="486"/>
    </location>
</feature>